<proteinExistence type="predicted"/>
<dbReference type="RefSeq" id="WP_212529051.1">
    <property type="nucleotide sequence ID" value="NZ_JAGSOG010000061.1"/>
</dbReference>
<comment type="caution">
    <text evidence="1">The sequence shown here is derived from an EMBL/GenBank/DDBJ whole genome shotgun (WGS) entry which is preliminary data.</text>
</comment>
<protein>
    <submittedName>
        <fullName evidence="1">Uncharacterized protein</fullName>
    </submittedName>
</protein>
<gene>
    <name evidence="1" type="ORF">KDL01_14755</name>
</gene>
<evidence type="ECO:0000313" key="1">
    <source>
        <dbReference type="EMBL" id="MBR7834531.1"/>
    </source>
</evidence>
<organism evidence="1 2">
    <name type="scientific">Actinospica durhamensis</name>
    <dbReference type="NCBI Taxonomy" id="1508375"/>
    <lineage>
        <taxon>Bacteria</taxon>
        <taxon>Bacillati</taxon>
        <taxon>Actinomycetota</taxon>
        <taxon>Actinomycetes</taxon>
        <taxon>Catenulisporales</taxon>
        <taxon>Actinospicaceae</taxon>
        <taxon>Actinospica</taxon>
    </lineage>
</organism>
<name>A0A941ENZ0_9ACTN</name>
<dbReference type="AlphaFoldDB" id="A0A941ENZ0"/>
<reference evidence="1" key="1">
    <citation type="submission" date="2021-04" db="EMBL/GenBank/DDBJ databases">
        <title>Genome based classification of Actinospica acidithermotolerans sp. nov., an actinobacterium isolated from an Indonesian hot spring.</title>
        <authorList>
            <person name="Kusuma A.B."/>
            <person name="Putra K.E."/>
            <person name="Nafisah S."/>
            <person name="Loh J."/>
            <person name="Nouioui I."/>
            <person name="Goodfellow M."/>
        </authorList>
    </citation>
    <scope>NUCLEOTIDE SEQUENCE</scope>
    <source>
        <strain evidence="1">CSCA 57</strain>
    </source>
</reference>
<dbReference type="Proteomes" id="UP000675781">
    <property type="component" value="Unassembled WGS sequence"/>
</dbReference>
<accession>A0A941ENZ0</accession>
<keyword evidence="2" id="KW-1185">Reference proteome</keyword>
<sequence>MSASRTRRDLLQACRDELPAPAPHALEQVVPVLDRRGLLRRASELVAEHGARALVSSQLVRRVDLLALARYRAR</sequence>
<dbReference type="EMBL" id="JAGSOG010000061">
    <property type="protein sequence ID" value="MBR7834531.1"/>
    <property type="molecule type" value="Genomic_DNA"/>
</dbReference>
<evidence type="ECO:0000313" key="2">
    <source>
        <dbReference type="Proteomes" id="UP000675781"/>
    </source>
</evidence>